<dbReference type="OrthoDB" id="3130032at2759"/>
<evidence type="ECO:0000256" key="1">
    <source>
        <dbReference type="SAM" id="Phobius"/>
    </source>
</evidence>
<keyword evidence="1" id="KW-1133">Transmembrane helix</keyword>
<dbReference type="Proteomes" id="UP000772434">
    <property type="component" value="Unassembled WGS sequence"/>
</dbReference>
<feature type="transmembrane region" description="Helical" evidence="1">
    <location>
        <begin position="164"/>
        <end position="186"/>
    </location>
</feature>
<protein>
    <submittedName>
        <fullName evidence="2">Uncharacterized protein</fullName>
    </submittedName>
</protein>
<dbReference type="AlphaFoldDB" id="A0A9P5U3C6"/>
<sequence length="296" mass="31894">MDTTGSDKSGASPAGSPIAFILKAIFQPGNTTLATSGYTSSTASSSSTTNTVIRTTSASTSTLHTLSHSSSQDPKLQVTPIKIPEISTFSTSFTMTLTTCSESEYCSLKTYQIANLNVCENTHYYELFIDNDFDNDFNNNNSQSSETNAIDAFTPKHSILSRGAIVGTVIGSLFVLAASIGIFVLVHGAQAGRCQCHSQWHDIPTKKKSQHKHNHINHHTPISQIEPNESEIRQSGLLLHSLSTLIPIQGDLDPNDMRATMETTIIGRMADHIHNLESQLAGDGISDAPPPTYVTS</sequence>
<keyword evidence="1" id="KW-0472">Membrane</keyword>
<evidence type="ECO:0000313" key="2">
    <source>
        <dbReference type="EMBL" id="KAF9064457.1"/>
    </source>
</evidence>
<keyword evidence="1" id="KW-0812">Transmembrane</keyword>
<gene>
    <name evidence="2" type="ORF">BDP27DRAFT_1425834</name>
</gene>
<name>A0A9P5U3C6_9AGAR</name>
<accession>A0A9P5U3C6</accession>
<proteinExistence type="predicted"/>
<organism evidence="2 3">
    <name type="scientific">Rhodocollybia butyracea</name>
    <dbReference type="NCBI Taxonomy" id="206335"/>
    <lineage>
        <taxon>Eukaryota</taxon>
        <taxon>Fungi</taxon>
        <taxon>Dikarya</taxon>
        <taxon>Basidiomycota</taxon>
        <taxon>Agaricomycotina</taxon>
        <taxon>Agaricomycetes</taxon>
        <taxon>Agaricomycetidae</taxon>
        <taxon>Agaricales</taxon>
        <taxon>Marasmiineae</taxon>
        <taxon>Omphalotaceae</taxon>
        <taxon>Rhodocollybia</taxon>
    </lineage>
</organism>
<keyword evidence="3" id="KW-1185">Reference proteome</keyword>
<comment type="caution">
    <text evidence="2">The sequence shown here is derived from an EMBL/GenBank/DDBJ whole genome shotgun (WGS) entry which is preliminary data.</text>
</comment>
<reference evidence="2" key="1">
    <citation type="submission" date="2020-11" db="EMBL/GenBank/DDBJ databases">
        <authorList>
            <consortium name="DOE Joint Genome Institute"/>
            <person name="Ahrendt S."/>
            <person name="Riley R."/>
            <person name="Andreopoulos W."/>
            <person name="Labutti K."/>
            <person name="Pangilinan J."/>
            <person name="Ruiz-Duenas F.J."/>
            <person name="Barrasa J.M."/>
            <person name="Sanchez-Garcia M."/>
            <person name="Camarero S."/>
            <person name="Miyauchi S."/>
            <person name="Serrano A."/>
            <person name="Linde D."/>
            <person name="Babiker R."/>
            <person name="Drula E."/>
            <person name="Ayuso-Fernandez I."/>
            <person name="Pacheco R."/>
            <person name="Padilla G."/>
            <person name="Ferreira P."/>
            <person name="Barriuso J."/>
            <person name="Kellner H."/>
            <person name="Castanera R."/>
            <person name="Alfaro M."/>
            <person name="Ramirez L."/>
            <person name="Pisabarro A.G."/>
            <person name="Kuo A."/>
            <person name="Tritt A."/>
            <person name="Lipzen A."/>
            <person name="He G."/>
            <person name="Yan M."/>
            <person name="Ng V."/>
            <person name="Cullen D."/>
            <person name="Martin F."/>
            <person name="Rosso M.-N."/>
            <person name="Henrissat B."/>
            <person name="Hibbett D."/>
            <person name="Martinez A.T."/>
            <person name="Grigoriev I.V."/>
        </authorList>
    </citation>
    <scope>NUCLEOTIDE SEQUENCE</scope>
    <source>
        <strain evidence="2">AH 40177</strain>
    </source>
</reference>
<evidence type="ECO:0000313" key="3">
    <source>
        <dbReference type="Proteomes" id="UP000772434"/>
    </source>
</evidence>
<dbReference type="EMBL" id="JADNRY010000123">
    <property type="protein sequence ID" value="KAF9064457.1"/>
    <property type="molecule type" value="Genomic_DNA"/>
</dbReference>